<dbReference type="PANTHER" id="PTHR47540">
    <property type="entry name" value="THIAMINE REPRESSIBLE GENES REGULATORY PROTEIN THI5"/>
    <property type="match status" value="1"/>
</dbReference>
<dbReference type="SUPFAM" id="SSF57701">
    <property type="entry name" value="Zn2/Cys6 DNA-binding domain"/>
    <property type="match status" value="1"/>
</dbReference>
<feature type="compositionally biased region" description="Low complexity" evidence="6">
    <location>
        <begin position="179"/>
        <end position="202"/>
    </location>
</feature>
<feature type="region of interest" description="Disordered" evidence="6">
    <location>
        <begin position="174"/>
        <end position="213"/>
    </location>
</feature>
<feature type="compositionally biased region" description="Low complexity" evidence="6">
    <location>
        <begin position="669"/>
        <end position="693"/>
    </location>
</feature>
<keyword evidence="4" id="KW-0804">Transcription</keyword>
<feature type="compositionally biased region" description="Polar residues" evidence="6">
    <location>
        <begin position="462"/>
        <end position="476"/>
    </location>
</feature>
<feature type="compositionally biased region" description="Low complexity" evidence="6">
    <location>
        <begin position="427"/>
        <end position="441"/>
    </location>
</feature>
<evidence type="ECO:0000256" key="4">
    <source>
        <dbReference type="ARBA" id="ARBA00023163"/>
    </source>
</evidence>
<dbReference type="Pfam" id="PF00172">
    <property type="entry name" value="Zn_clus"/>
    <property type="match status" value="1"/>
</dbReference>
<evidence type="ECO:0000256" key="6">
    <source>
        <dbReference type="SAM" id="MobiDB-lite"/>
    </source>
</evidence>
<dbReference type="GO" id="GO:0000981">
    <property type="term" value="F:DNA-binding transcription factor activity, RNA polymerase II-specific"/>
    <property type="evidence" value="ECO:0007669"/>
    <property type="project" value="InterPro"/>
</dbReference>
<accession>A0A177UK42</accession>
<dbReference type="GO" id="GO:0005634">
    <property type="term" value="C:nucleus"/>
    <property type="evidence" value="ECO:0007669"/>
    <property type="project" value="UniProtKB-SubCell"/>
</dbReference>
<dbReference type="GO" id="GO:0008270">
    <property type="term" value="F:zinc ion binding"/>
    <property type="evidence" value="ECO:0007669"/>
    <property type="project" value="InterPro"/>
</dbReference>
<dbReference type="EMBL" id="LWDD02000149">
    <property type="protein sequence ID" value="KAE8263366.1"/>
    <property type="molecule type" value="Genomic_DNA"/>
</dbReference>
<protein>
    <submittedName>
        <fullName evidence="7">Uncharacterized protein</fullName>
    </submittedName>
</protein>
<dbReference type="InterPro" id="IPR001138">
    <property type="entry name" value="Zn2Cys6_DnaBD"/>
</dbReference>
<reference evidence="7" key="2">
    <citation type="journal article" date="2019" name="IMA Fungus">
        <title>Genome sequencing and comparison of five Tilletia species to identify candidate genes for the detection of regulated species infecting wheat.</title>
        <authorList>
            <person name="Nguyen H.D.T."/>
            <person name="Sultana T."/>
            <person name="Kesanakurti P."/>
            <person name="Hambleton S."/>
        </authorList>
    </citation>
    <scope>NUCLEOTIDE SEQUENCE</scope>
    <source>
        <strain evidence="7">DAOMC 238032</strain>
    </source>
</reference>
<reference evidence="7" key="1">
    <citation type="submission" date="2016-04" db="EMBL/GenBank/DDBJ databases">
        <authorList>
            <person name="Nguyen H.D."/>
            <person name="Kesanakurti P."/>
            <person name="Cullis J."/>
            <person name="Levesque C.A."/>
            <person name="Hambleton S."/>
        </authorList>
    </citation>
    <scope>NUCLEOTIDE SEQUENCE</scope>
    <source>
        <strain evidence="7">DAOMC 238032</strain>
    </source>
</reference>
<evidence type="ECO:0000256" key="3">
    <source>
        <dbReference type="ARBA" id="ARBA00023125"/>
    </source>
</evidence>
<comment type="caution">
    <text evidence="7">The sequence shown here is derived from an EMBL/GenBank/DDBJ whole genome shotgun (WGS) entry which is preliminary data.</text>
</comment>
<feature type="compositionally biased region" description="Low complexity" evidence="6">
    <location>
        <begin position="707"/>
        <end position="722"/>
    </location>
</feature>
<dbReference type="Gene3D" id="4.10.240.10">
    <property type="entry name" value="Zn(2)-C6 fungal-type DNA-binding domain"/>
    <property type="match status" value="1"/>
</dbReference>
<dbReference type="SMART" id="SM00066">
    <property type="entry name" value="GAL4"/>
    <property type="match status" value="1"/>
</dbReference>
<gene>
    <name evidence="7" type="ORF">A4X03_0g1730</name>
</gene>
<dbReference type="InterPro" id="IPR051711">
    <property type="entry name" value="Stress_Response_Reg"/>
</dbReference>
<evidence type="ECO:0000313" key="8">
    <source>
        <dbReference type="Proteomes" id="UP000077671"/>
    </source>
</evidence>
<feature type="compositionally biased region" description="Low complexity" evidence="6">
    <location>
        <begin position="625"/>
        <end position="638"/>
    </location>
</feature>
<dbReference type="AlphaFoldDB" id="A0A177UK42"/>
<feature type="region of interest" description="Disordered" evidence="6">
    <location>
        <begin position="60"/>
        <end position="82"/>
    </location>
</feature>
<keyword evidence="5" id="KW-0539">Nucleus</keyword>
<dbReference type="GO" id="GO:0043565">
    <property type="term" value="F:sequence-specific DNA binding"/>
    <property type="evidence" value="ECO:0007669"/>
    <property type="project" value="TreeGrafter"/>
</dbReference>
<dbReference type="CDD" id="cd00067">
    <property type="entry name" value="GAL4"/>
    <property type="match status" value="1"/>
</dbReference>
<organism evidence="7 8">
    <name type="scientific">Tilletia caries</name>
    <name type="common">wheat bunt fungus</name>
    <dbReference type="NCBI Taxonomy" id="13290"/>
    <lineage>
        <taxon>Eukaryota</taxon>
        <taxon>Fungi</taxon>
        <taxon>Dikarya</taxon>
        <taxon>Basidiomycota</taxon>
        <taxon>Ustilaginomycotina</taxon>
        <taxon>Exobasidiomycetes</taxon>
        <taxon>Tilletiales</taxon>
        <taxon>Tilletiaceae</taxon>
        <taxon>Tilletia</taxon>
    </lineage>
</organism>
<keyword evidence="3" id="KW-0238">DNA-binding</keyword>
<name>A0A177UK42_9BASI</name>
<dbReference type="Proteomes" id="UP000077671">
    <property type="component" value="Unassembled WGS sequence"/>
</dbReference>
<dbReference type="PROSITE" id="PS00463">
    <property type="entry name" value="ZN2_CY6_FUNGAL_1"/>
    <property type="match status" value="1"/>
</dbReference>
<feature type="region of interest" description="Disordered" evidence="6">
    <location>
        <begin position="609"/>
        <end position="828"/>
    </location>
</feature>
<sequence>MFHVQTGSDLTRAPASGRVSDHAADIQSFYLNHQEINAVKSPKLANALAEYLNSWSQETNTPAEPAVAQREAGQGAAPSMSTGYGAPNNSRPSMVQNPQQMLNHNKNPVGIAPFKVSSLPRATISRVVVPPPSCLPHRSLRACKRCRQGKQKCNGQLPCTKCATRGHECVYEERPLKKPSTTAAAPVTPVATSANTASSAGSKQGGTETLGRKRKLTISTAGISAFEGNPKIKIAKPMQHAVDPARNMGGATHGYAVDGSFDGRQHQHQHQHQHQYQLHQAQMQNHHQPSQHGFGTLTGYETSSSTPMMHNPTLLPATSSEAFFPFPPSQQSHQHNFAPHSRDTSSSTFVHHSRETTSSTAFVHSRETSSNFEHQLTPQGYGGGQQQEQFPPNVYDHQPAVMLRAPANGHQSLVAPSQVGAEMHYAQHQYQHEQQAPSQQSFANGHGHGHVGGFPMHPYAHSNGNFSQTTACSTPETWPARQRSDYLTPDVSYRHPVAQQQQASQSHGHGQPHLDVLHQLGTHGHQGLHGQHVTTPISTTVATPTSELGAPSVLGAPSSHAAAAAAAVGYVVHGGVCTYGGSAHRPSQLQYEQHQQQGGYDFAPPSVISSTAASPGVGYTTKMGPQHQQQHAPLQQQANMSTTAGGMVYSSTMSSPSTAPPSPALTMLTSSQTQTSQSQSQSAASSITTATASGRQHQQEEEEEEQGSGSTSFSIISTDGSSAAGVLRRKDEVTAENEDEGKVLRQSPRVTGVAAVEDEVRRPSSQSTEVDHVRPISPSSTGSDVSSSLEKDAGRPEEEVVATSSEAEGTSVDRSVEEGEIVSTPART</sequence>
<dbReference type="GO" id="GO:0045944">
    <property type="term" value="P:positive regulation of transcription by RNA polymerase II"/>
    <property type="evidence" value="ECO:0007669"/>
    <property type="project" value="TreeGrafter"/>
</dbReference>
<dbReference type="InterPro" id="IPR036864">
    <property type="entry name" value="Zn2-C6_fun-type_DNA-bd_sf"/>
</dbReference>
<evidence type="ECO:0000256" key="1">
    <source>
        <dbReference type="ARBA" id="ARBA00004123"/>
    </source>
</evidence>
<evidence type="ECO:0000313" key="7">
    <source>
        <dbReference type="EMBL" id="KAE8263366.1"/>
    </source>
</evidence>
<proteinExistence type="predicted"/>
<feature type="region of interest" description="Disordered" evidence="6">
    <location>
        <begin position="243"/>
        <end position="275"/>
    </location>
</feature>
<keyword evidence="2" id="KW-0805">Transcription regulation</keyword>
<dbReference type="PROSITE" id="PS50048">
    <property type="entry name" value="ZN2_CY6_FUNGAL_2"/>
    <property type="match status" value="1"/>
</dbReference>
<comment type="subcellular location">
    <subcellularLocation>
        <location evidence="1">Nucleus</location>
    </subcellularLocation>
</comment>
<feature type="compositionally biased region" description="Basic and acidic residues" evidence="6">
    <location>
        <begin position="789"/>
        <end position="798"/>
    </location>
</feature>
<feature type="region of interest" description="Disordered" evidence="6">
    <location>
        <begin position="329"/>
        <end position="350"/>
    </location>
</feature>
<evidence type="ECO:0000256" key="5">
    <source>
        <dbReference type="ARBA" id="ARBA00023242"/>
    </source>
</evidence>
<feature type="region of interest" description="Disordered" evidence="6">
    <location>
        <begin position="427"/>
        <end position="480"/>
    </location>
</feature>
<feature type="compositionally biased region" description="Low complexity" evidence="6">
    <location>
        <begin position="777"/>
        <end position="788"/>
    </location>
</feature>
<evidence type="ECO:0000256" key="2">
    <source>
        <dbReference type="ARBA" id="ARBA00023015"/>
    </source>
</evidence>
<dbReference type="PANTHER" id="PTHR47540:SF2">
    <property type="entry name" value="ZN(II)2CYS6 TRANSCRIPTION FACTOR (EUROFUNG)"/>
    <property type="match status" value="1"/>
</dbReference>